<proteinExistence type="predicted"/>
<name>A0A8J5YSD1_9ROSI</name>
<accession>A0A8J5YSD1</accession>
<dbReference type="AlphaFoldDB" id="A0A8J5YSD1"/>
<protein>
    <submittedName>
        <fullName evidence="1">Uncharacterized protein</fullName>
    </submittedName>
</protein>
<evidence type="ECO:0000313" key="2">
    <source>
        <dbReference type="Proteomes" id="UP000701853"/>
    </source>
</evidence>
<dbReference type="Proteomes" id="UP000701853">
    <property type="component" value="Chromosome 12"/>
</dbReference>
<evidence type="ECO:0000313" key="1">
    <source>
        <dbReference type="EMBL" id="KAG8475624.1"/>
    </source>
</evidence>
<comment type="caution">
    <text evidence="1">The sequence shown here is derived from an EMBL/GenBank/DDBJ whole genome shotgun (WGS) entry which is preliminary data.</text>
</comment>
<reference evidence="1 2" key="1">
    <citation type="journal article" date="2021" name="bioRxiv">
        <title>The Gossypium anomalum genome as a resource for cotton improvement and evolutionary analysis of hybrid incompatibility.</title>
        <authorList>
            <person name="Grover C.E."/>
            <person name="Yuan D."/>
            <person name="Arick M.A."/>
            <person name="Miller E.R."/>
            <person name="Hu G."/>
            <person name="Peterson D.G."/>
            <person name="Wendel J.F."/>
            <person name="Udall J.A."/>
        </authorList>
    </citation>
    <scope>NUCLEOTIDE SEQUENCE [LARGE SCALE GENOMIC DNA]</scope>
    <source>
        <strain evidence="1">JFW-Udall</strain>
        <tissue evidence="1">Leaf</tissue>
    </source>
</reference>
<dbReference type="EMBL" id="JAHUZN010000012">
    <property type="protein sequence ID" value="KAG8475624.1"/>
    <property type="molecule type" value="Genomic_DNA"/>
</dbReference>
<sequence length="138" mass="15048">MSLSSSTNQESGSHLIVVASSLEKTLTGLEINKGNNNDRIGASIVICRTIQVQSGIPPPILPIRFSSFTFGSEPTSPFYCVLMLVGNDILEGATCSIWKLQPAMEEISPLHHIHIHLSNSPQLSLIFVGKLIIIYKTF</sequence>
<keyword evidence="2" id="KW-1185">Reference proteome</keyword>
<organism evidence="1 2">
    <name type="scientific">Gossypium anomalum</name>
    <dbReference type="NCBI Taxonomy" id="47600"/>
    <lineage>
        <taxon>Eukaryota</taxon>
        <taxon>Viridiplantae</taxon>
        <taxon>Streptophyta</taxon>
        <taxon>Embryophyta</taxon>
        <taxon>Tracheophyta</taxon>
        <taxon>Spermatophyta</taxon>
        <taxon>Magnoliopsida</taxon>
        <taxon>eudicotyledons</taxon>
        <taxon>Gunneridae</taxon>
        <taxon>Pentapetalae</taxon>
        <taxon>rosids</taxon>
        <taxon>malvids</taxon>
        <taxon>Malvales</taxon>
        <taxon>Malvaceae</taxon>
        <taxon>Malvoideae</taxon>
        <taxon>Gossypium</taxon>
    </lineage>
</organism>
<gene>
    <name evidence="1" type="ORF">CXB51_032639</name>
</gene>